<gene>
    <name evidence="1" type="ORF">QBC47DRAFT_4010</name>
</gene>
<reference evidence="1" key="1">
    <citation type="submission" date="2023-06" db="EMBL/GenBank/DDBJ databases">
        <title>Genome-scale phylogeny and comparative genomics of the fungal order Sordariales.</title>
        <authorList>
            <consortium name="Lawrence Berkeley National Laboratory"/>
            <person name="Hensen N."/>
            <person name="Bonometti L."/>
            <person name="Westerberg I."/>
            <person name="Brannstrom I.O."/>
            <person name="Guillou S."/>
            <person name="Cros-Aarteil S."/>
            <person name="Calhoun S."/>
            <person name="Haridas S."/>
            <person name="Kuo A."/>
            <person name="Mondo S."/>
            <person name="Pangilinan J."/>
            <person name="Riley R."/>
            <person name="Labutti K."/>
            <person name="Andreopoulos B."/>
            <person name="Lipzen A."/>
            <person name="Chen C."/>
            <person name="Yanf M."/>
            <person name="Daum C."/>
            <person name="Ng V."/>
            <person name="Clum A."/>
            <person name="Steindorff A."/>
            <person name="Ohm R."/>
            <person name="Martin F."/>
            <person name="Silar P."/>
            <person name="Natvig D."/>
            <person name="Lalanne C."/>
            <person name="Gautier V."/>
            <person name="Ament-Velasquez S.L."/>
            <person name="Kruys A."/>
            <person name="Hutchinson M.I."/>
            <person name="Powell A.J."/>
            <person name="Barry K."/>
            <person name="Miller A.N."/>
            <person name="Grigoriev I.V."/>
            <person name="Debuchy R."/>
            <person name="Gladieux P."/>
            <person name="Thoren M.H."/>
            <person name="Johannesson H."/>
        </authorList>
    </citation>
    <scope>NUCLEOTIDE SEQUENCE</scope>
    <source>
        <strain evidence="1">PSN4</strain>
    </source>
</reference>
<name>A0AAJ0BQS5_9PEZI</name>
<comment type="caution">
    <text evidence="1">The sequence shown here is derived from an EMBL/GenBank/DDBJ whole genome shotgun (WGS) entry which is preliminary data.</text>
</comment>
<dbReference type="EMBL" id="MU839827">
    <property type="protein sequence ID" value="KAK1760356.1"/>
    <property type="molecule type" value="Genomic_DNA"/>
</dbReference>
<proteinExistence type="predicted"/>
<keyword evidence="2" id="KW-1185">Reference proteome</keyword>
<evidence type="ECO:0000313" key="2">
    <source>
        <dbReference type="Proteomes" id="UP001239445"/>
    </source>
</evidence>
<accession>A0AAJ0BQS5</accession>
<sequence length="175" mass="19457">MSYPTKQIFTHRPQGWDATTLTHPAMAFMHAFTLAWCETRDAHTLPFTTWMTPDFVLVAHDGKVFTGEAAAIAFARSSDLYDSCTVECETCYIEDSTDGGYTGLAGGKMYINFKVAGEKTCKDALGREWELSVPRAYDCTWVRDESGANGLKLSKMVVYGDLRAIAKAAKERKMI</sequence>
<protein>
    <submittedName>
        <fullName evidence="1">Uncharacterized protein</fullName>
    </submittedName>
</protein>
<evidence type="ECO:0000313" key="1">
    <source>
        <dbReference type="EMBL" id="KAK1760356.1"/>
    </source>
</evidence>
<dbReference type="Proteomes" id="UP001239445">
    <property type="component" value="Unassembled WGS sequence"/>
</dbReference>
<organism evidence="1 2">
    <name type="scientific">Echria macrotheca</name>
    <dbReference type="NCBI Taxonomy" id="438768"/>
    <lineage>
        <taxon>Eukaryota</taxon>
        <taxon>Fungi</taxon>
        <taxon>Dikarya</taxon>
        <taxon>Ascomycota</taxon>
        <taxon>Pezizomycotina</taxon>
        <taxon>Sordariomycetes</taxon>
        <taxon>Sordariomycetidae</taxon>
        <taxon>Sordariales</taxon>
        <taxon>Schizotheciaceae</taxon>
        <taxon>Echria</taxon>
    </lineage>
</organism>
<dbReference type="AlphaFoldDB" id="A0AAJ0BQS5"/>